<organism evidence="1 2">
    <name type="scientific">Saccharolobus caldissimus</name>
    <dbReference type="NCBI Taxonomy" id="1702097"/>
    <lineage>
        <taxon>Archaea</taxon>
        <taxon>Thermoproteota</taxon>
        <taxon>Thermoprotei</taxon>
        <taxon>Sulfolobales</taxon>
        <taxon>Sulfolobaceae</taxon>
        <taxon>Saccharolobus</taxon>
    </lineage>
</organism>
<dbReference type="EMBL" id="AP025226">
    <property type="protein sequence ID" value="BDB99451.1"/>
    <property type="molecule type" value="Genomic_DNA"/>
</dbReference>
<dbReference type="Proteomes" id="UP001319921">
    <property type="component" value="Chromosome"/>
</dbReference>
<name>A0AAQ4CUH0_9CREN</name>
<accession>A0AAQ4CUH0</accession>
<gene>
    <name evidence="1" type="ORF">SACC_24680</name>
</gene>
<reference evidence="1 2" key="1">
    <citation type="journal article" date="2022" name="Microbiol. Resour. Announc.">
        <title>Complete Genome Sequence of the Hyperthermophilic and Acidophilic Archaeon Saccharolobus caldissimus Strain HS-3T.</title>
        <authorList>
            <person name="Sakai H.D."/>
            <person name="Kurosawa N."/>
        </authorList>
    </citation>
    <scope>NUCLEOTIDE SEQUENCE [LARGE SCALE GENOMIC DNA]</scope>
    <source>
        <strain evidence="1 2">JCM32116</strain>
    </source>
</reference>
<evidence type="ECO:0000313" key="1">
    <source>
        <dbReference type="EMBL" id="BDB99451.1"/>
    </source>
</evidence>
<proteinExistence type="predicted"/>
<dbReference type="GeneID" id="68867189"/>
<dbReference type="KEGG" id="scas:SACC_24680"/>
<keyword evidence="2" id="KW-1185">Reference proteome</keyword>
<dbReference type="AlphaFoldDB" id="A0AAQ4CUH0"/>
<protein>
    <submittedName>
        <fullName evidence="1">Uncharacterized protein</fullName>
    </submittedName>
</protein>
<sequence>MGLALSDVKNLIEKPESFGFKLEVKKRKPKEKIDNIKENGIKIENIWINCDKNAAECIVLDENENLFIIDFNKKVVTKYGK</sequence>
<dbReference type="RefSeq" id="WP_229569764.1">
    <property type="nucleotide sequence ID" value="NZ_AP025226.1"/>
</dbReference>
<evidence type="ECO:0000313" key="2">
    <source>
        <dbReference type="Proteomes" id="UP001319921"/>
    </source>
</evidence>